<comment type="caution">
    <text evidence="5">Lacks conserved residue(s) required for the propagation of feature annotation.</text>
</comment>
<dbReference type="GO" id="GO:0000118">
    <property type="term" value="C:histone deacetylase complex"/>
    <property type="evidence" value="ECO:0007669"/>
    <property type="project" value="TreeGrafter"/>
</dbReference>
<proteinExistence type="inferred from homology"/>
<dbReference type="SMART" id="SM00558">
    <property type="entry name" value="JmjC"/>
    <property type="match status" value="1"/>
</dbReference>
<dbReference type="GO" id="GO:0031490">
    <property type="term" value="F:chromatin DNA binding"/>
    <property type="evidence" value="ECO:0007669"/>
    <property type="project" value="TreeGrafter"/>
</dbReference>
<sequence>MKGKESLPEYLQCNRTDGRTWRCGRRVKEGKKLCEIHYIQGLLRQNRKKVPESLKIQRKSSRKLVKNKKSNKEDLQVRAHKIDKSIKRSVKVKRRNLARELVRMVVKREVEKRKEAEEGDMMRRLPNGIMVISQSLTRSNRDVDGVAPLYDVKVGVESEYAPRRRFRSKNIEPSPFGSVKVFPRKNNGDNVKRNSGRKKCHWCKRSDTGYLIRCSNCLKEFYCMECIKERYFDTHEEVKIQCLVCRRACSCKECVTSQSHATSYQELRDDESRADRILNFHYLICVLLPILKQIDREQSVVLELEAKVKGLEISQLQIKHDELGPRTSVCNNCKMSIIDLHRSCSSCSYVICLGCWWNFCRRFYPNGMKVFTNACTDKKNPHVLENKELDKTDSSNKYVHENGVQVLTSCLSLVYSETCNRLGGISCPTGDSGGCGDGTLDLRSPLPVNWIKGLVKQAEEIVCSYDYPEAYSNDSCCSICDRADFGHLQKSVIGRYSNNSSLYCPSVLEVCEDKREHFQNHWSRGHPVVVHGVLGDVPDTCWDPVVMFYTYLEGSLAKHESNQELPHYLECCDVEISIKQLFRGPLRRGRRAHSNTGEEMLKLKVWFASQYFREQFPDHYAEIIHRLPLQEYVNPESGILNLAANSQEGTVSPELGPYVYISYNSSEENRRLHCVSKLCYDLYDTVNVLAHTTDDLISSENLNKIGKLMRKHQTLNERVPTSVVCDQLSPNKGDQEESLLADYSSELTKMRMDELLLKHKFSRLSWVSLDELPSLRCKNVSVLQNQSLASSIISESGDMRAIQNFEVSGKRNFCTDGEKNEYLVKEVTRSSGAQWDIFCRKDVPKLMEYFQRHSDEFPHSSDAEKDASQVVHPILDQCFFLDEAHKMRLKEEFKIEPWTFEQHVGEAVIVPMGCPYQFRNLKSCVSVVLHFISPESVKECIHLMDEVQGLPDDHGARLNIPEVKRMTLNSMSSALEQFQKLTRAKQVDG</sequence>
<dbReference type="PANTHER" id="PTHR12549:SF42">
    <property type="entry name" value="LYSINE-SPECIFIC DEMETHYLASE JMJ28"/>
    <property type="match status" value="1"/>
</dbReference>
<keyword evidence="9" id="KW-1185">Reference proteome</keyword>
<dbReference type="PANTHER" id="PTHR12549">
    <property type="entry name" value="JMJC DOMAIN-CONTAINING HISTONE DEMETHYLATION PROTEIN"/>
    <property type="match status" value="1"/>
</dbReference>
<accession>A0AAN7KGU0</accession>
<evidence type="ECO:0000256" key="4">
    <source>
        <dbReference type="ARBA" id="ARBA00023242"/>
    </source>
</evidence>
<dbReference type="GO" id="GO:0032454">
    <property type="term" value="F:histone H3K9 demethylase activity"/>
    <property type="evidence" value="ECO:0007669"/>
    <property type="project" value="InterPro"/>
</dbReference>
<dbReference type="Pfam" id="PF02373">
    <property type="entry name" value="JmjC"/>
    <property type="match status" value="1"/>
</dbReference>
<comment type="caution">
    <text evidence="8">The sequence shown here is derived from an EMBL/GenBank/DDBJ whole genome shotgun (WGS) entry which is preliminary data.</text>
</comment>
<gene>
    <name evidence="8" type="ORF">SAY86_025804</name>
</gene>
<dbReference type="Pfam" id="PF08879">
    <property type="entry name" value="WRC"/>
    <property type="match status" value="1"/>
</dbReference>
<dbReference type="Gene3D" id="2.60.120.650">
    <property type="entry name" value="Cupin"/>
    <property type="match status" value="1"/>
</dbReference>
<dbReference type="PROSITE" id="PS51184">
    <property type="entry name" value="JMJC"/>
    <property type="match status" value="1"/>
</dbReference>
<protein>
    <recommendedName>
        <fullName evidence="10">Lysine-specific demethylase JMJ25</fullName>
    </recommendedName>
</protein>
<dbReference type="PROSITE" id="PS51667">
    <property type="entry name" value="WRC"/>
    <property type="match status" value="1"/>
</dbReference>
<evidence type="ECO:0000256" key="2">
    <source>
        <dbReference type="ARBA" id="ARBA00006801"/>
    </source>
</evidence>
<feature type="domain" description="JmjC" evidence="6">
    <location>
        <begin position="610"/>
        <end position="948"/>
    </location>
</feature>
<keyword evidence="4" id="KW-0539">Nucleus</keyword>
<evidence type="ECO:0000256" key="1">
    <source>
        <dbReference type="ARBA" id="ARBA00004123"/>
    </source>
</evidence>
<reference evidence="8 9" key="1">
    <citation type="journal article" date="2023" name="Hortic Res">
        <title>Pangenome of water caltrop reveals structural variations and asymmetric subgenome divergence after allopolyploidization.</title>
        <authorList>
            <person name="Zhang X."/>
            <person name="Chen Y."/>
            <person name="Wang L."/>
            <person name="Yuan Y."/>
            <person name="Fang M."/>
            <person name="Shi L."/>
            <person name="Lu R."/>
            <person name="Comes H.P."/>
            <person name="Ma Y."/>
            <person name="Chen Y."/>
            <person name="Huang G."/>
            <person name="Zhou Y."/>
            <person name="Zheng Z."/>
            <person name="Qiu Y."/>
        </authorList>
    </citation>
    <scope>NUCLEOTIDE SEQUENCE [LARGE SCALE GENOMIC DNA]</scope>
    <source>
        <strain evidence="8">F231</strain>
    </source>
</reference>
<name>A0AAN7KGU0_TRANT</name>
<dbReference type="InterPro" id="IPR045109">
    <property type="entry name" value="LSDs-like"/>
</dbReference>
<dbReference type="GO" id="GO:0003712">
    <property type="term" value="F:transcription coregulator activity"/>
    <property type="evidence" value="ECO:0007669"/>
    <property type="project" value="TreeGrafter"/>
</dbReference>
<evidence type="ECO:0000313" key="9">
    <source>
        <dbReference type="Proteomes" id="UP001346149"/>
    </source>
</evidence>
<dbReference type="SUPFAM" id="SSF51197">
    <property type="entry name" value="Clavaminate synthase-like"/>
    <property type="match status" value="1"/>
</dbReference>
<evidence type="ECO:0000256" key="3">
    <source>
        <dbReference type="ARBA" id="ARBA00022723"/>
    </source>
</evidence>
<evidence type="ECO:0008006" key="10">
    <source>
        <dbReference type="Google" id="ProtNLM"/>
    </source>
</evidence>
<comment type="subcellular location">
    <subcellularLocation>
        <location evidence="1">Nucleus</location>
    </subcellularLocation>
</comment>
<dbReference type="InterPro" id="IPR003347">
    <property type="entry name" value="JmjC_dom"/>
</dbReference>
<evidence type="ECO:0000313" key="8">
    <source>
        <dbReference type="EMBL" id="KAK4764714.1"/>
    </source>
</evidence>
<dbReference type="GO" id="GO:0000785">
    <property type="term" value="C:chromatin"/>
    <property type="evidence" value="ECO:0007669"/>
    <property type="project" value="TreeGrafter"/>
</dbReference>
<evidence type="ECO:0000259" key="6">
    <source>
        <dbReference type="PROSITE" id="PS51184"/>
    </source>
</evidence>
<feature type="domain" description="WRC" evidence="7">
    <location>
        <begin position="7"/>
        <end position="51"/>
    </location>
</feature>
<dbReference type="AlphaFoldDB" id="A0AAN7KGU0"/>
<keyword evidence="3" id="KW-0479">Metal-binding</keyword>
<organism evidence="8 9">
    <name type="scientific">Trapa natans</name>
    <name type="common">Water chestnut</name>
    <dbReference type="NCBI Taxonomy" id="22666"/>
    <lineage>
        <taxon>Eukaryota</taxon>
        <taxon>Viridiplantae</taxon>
        <taxon>Streptophyta</taxon>
        <taxon>Embryophyta</taxon>
        <taxon>Tracheophyta</taxon>
        <taxon>Spermatophyta</taxon>
        <taxon>Magnoliopsida</taxon>
        <taxon>eudicotyledons</taxon>
        <taxon>Gunneridae</taxon>
        <taxon>Pentapetalae</taxon>
        <taxon>rosids</taxon>
        <taxon>malvids</taxon>
        <taxon>Myrtales</taxon>
        <taxon>Lythraceae</taxon>
        <taxon>Trapa</taxon>
    </lineage>
</organism>
<dbReference type="InterPro" id="IPR014977">
    <property type="entry name" value="WRC_dom"/>
</dbReference>
<evidence type="ECO:0000256" key="5">
    <source>
        <dbReference type="PROSITE-ProRule" id="PRU01002"/>
    </source>
</evidence>
<dbReference type="GO" id="GO:0046872">
    <property type="term" value="F:metal ion binding"/>
    <property type="evidence" value="ECO:0007669"/>
    <property type="project" value="UniProtKB-KW"/>
</dbReference>
<evidence type="ECO:0000259" key="7">
    <source>
        <dbReference type="PROSITE" id="PS51667"/>
    </source>
</evidence>
<dbReference type="EMBL" id="JAXQNO010000023">
    <property type="protein sequence ID" value="KAK4764714.1"/>
    <property type="molecule type" value="Genomic_DNA"/>
</dbReference>
<dbReference type="GO" id="GO:0006357">
    <property type="term" value="P:regulation of transcription by RNA polymerase II"/>
    <property type="evidence" value="ECO:0007669"/>
    <property type="project" value="TreeGrafter"/>
</dbReference>
<dbReference type="Proteomes" id="UP001346149">
    <property type="component" value="Unassembled WGS sequence"/>
</dbReference>
<comment type="similarity">
    <text evidence="2">Belongs to the JARID1 histone demethylase family.</text>
</comment>